<gene>
    <name evidence="2" type="ORF">CERZMDRAFT_82114</name>
</gene>
<protein>
    <submittedName>
        <fullName evidence="2">Uncharacterized protein</fullName>
    </submittedName>
</protein>
<evidence type="ECO:0000313" key="3">
    <source>
        <dbReference type="Proteomes" id="UP000799539"/>
    </source>
</evidence>
<dbReference type="EMBL" id="ML992665">
    <property type="protein sequence ID" value="KAF2216068.1"/>
    <property type="molecule type" value="Genomic_DNA"/>
</dbReference>
<name>A0A6A6FSC4_9PEZI</name>
<feature type="compositionally biased region" description="Basic residues" evidence="1">
    <location>
        <begin position="130"/>
        <end position="147"/>
    </location>
</feature>
<keyword evidence="3" id="KW-1185">Reference proteome</keyword>
<reference evidence="2" key="1">
    <citation type="journal article" date="2020" name="Stud. Mycol.">
        <title>101 Dothideomycetes genomes: a test case for predicting lifestyles and emergence of pathogens.</title>
        <authorList>
            <person name="Haridas S."/>
            <person name="Albert R."/>
            <person name="Binder M."/>
            <person name="Bloem J."/>
            <person name="Labutti K."/>
            <person name="Salamov A."/>
            <person name="Andreopoulos B."/>
            <person name="Baker S."/>
            <person name="Barry K."/>
            <person name="Bills G."/>
            <person name="Bluhm B."/>
            <person name="Cannon C."/>
            <person name="Castanera R."/>
            <person name="Culley D."/>
            <person name="Daum C."/>
            <person name="Ezra D."/>
            <person name="Gonzalez J."/>
            <person name="Henrissat B."/>
            <person name="Kuo A."/>
            <person name="Liang C."/>
            <person name="Lipzen A."/>
            <person name="Lutzoni F."/>
            <person name="Magnuson J."/>
            <person name="Mondo S."/>
            <person name="Nolan M."/>
            <person name="Ohm R."/>
            <person name="Pangilinan J."/>
            <person name="Park H.-J."/>
            <person name="Ramirez L."/>
            <person name="Alfaro M."/>
            <person name="Sun H."/>
            <person name="Tritt A."/>
            <person name="Yoshinaga Y."/>
            <person name="Zwiers L.-H."/>
            <person name="Turgeon B."/>
            <person name="Goodwin S."/>
            <person name="Spatafora J."/>
            <person name="Crous P."/>
            <person name="Grigoriev I."/>
        </authorList>
    </citation>
    <scope>NUCLEOTIDE SEQUENCE</scope>
    <source>
        <strain evidence="2">SCOH1-5</strain>
    </source>
</reference>
<dbReference type="AlphaFoldDB" id="A0A6A6FSC4"/>
<dbReference type="Proteomes" id="UP000799539">
    <property type="component" value="Unassembled WGS sequence"/>
</dbReference>
<accession>A0A6A6FSC4</accession>
<sequence length="187" mass="20682">MSWRADGRHWTLCATARRVVDDDRCCCCCCCLNGATSGVAMATGAVVDGNATVARACDTVGWLGKASVFFVAAGTARRRRSCLPACLPAWFGQHKRDTIAIAAMLLLDDERVVQHVPTPLLPPTDSNLARPRRVSQQRAHMHRALHARRTETHHGPRRSVHGSLQVREERDGRGANAWARRKARVVW</sequence>
<evidence type="ECO:0000256" key="1">
    <source>
        <dbReference type="SAM" id="MobiDB-lite"/>
    </source>
</evidence>
<evidence type="ECO:0000313" key="2">
    <source>
        <dbReference type="EMBL" id="KAF2216068.1"/>
    </source>
</evidence>
<proteinExistence type="predicted"/>
<organism evidence="2 3">
    <name type="scientific">Cercospora zeae-maydis SCOH1-5</name>
    <dbReference type="NCBI Taxonomy" id="717836"/>
    <lineage>
        <taxon>Eukaryota</taxon>
        <taxon>Fungi</taxon>
        <taxon>Dikarya</taxon>
        <taxon>Ascomycota</taxon>
        <taxon>Pezizomycotina</taxon>
        <taxon>Dothideomycetes</taxon>
        <taxon>Dothideomycetidae</taxon>
        <taxon>Mycosphaerellales</taxon>
        <taxon>Mycosphaerellaceae</taxon>
        <taxon>Cercospora</taxon>
    </lineage>
</organism>
<feature type="region of interest" description="Disordered" evidence="1">
    <location>
        <begin position="118"/>
        <end position="175"/>
    </location>
</feature>